<dbReference type="RefSeq" id="WP_090288186.1">
    <property type="nucleotide sequence ID" value="NZ_FMWO01000092.1"/>
</dbReference>
<gene>
    <name evidence="1" type="ORF">NSMM_800085</name>
</gene>
<sequence>MIVPLVAQDLELNAIPGYVPLKLMLEYVATQSDVIASHHVALKVVEKLRLDEGSLLTKDFEKTKQSGNFSDWAADLFLEKHLDVRHLHGTSLVEVNFTFIDPQFATIAANAFIDAYIDTSIEMRVQPAKLSVDWLDLQIASLREHLERAQSVLSTYEQLHGIVATDNNHFDIENTRLSDLSR</sequence>
<accession>A0A1G5SK28</accession>
<evidence type="ECO:0000313" key="1">
    <source>
        <dbReference type="EMBL" id="SCZ86891.1"/>
    </source>
</evidence>
<dbReference type="PANTHER" id="PTHR32309:SF13">
    <property type="entry name" value="FERRIC ENTEROBACTIN TRANSPORT PROTEIN FEPE"/>
    <property type="match status" value="1"/>
</dbReference>
<keyword evidence="2" id="KW-1185">Reference proteome</keyword>
<proteinExistence type="predicted"/>
<name>A0A1G5SK28_9PROT</name>
<dbReference type="AlphaFoldDB" id="A0A1G5SK28"/>
<dbReference type="GO" id="GO:0004713">
    <property type="term" value="F:protein tyrosine kinase activity"/>
    <property type="evidence" value="ECO:0007669"/>
    <property type="project" value="TreeGrafter"/>
</dbReference>
<organism evidence="1 2">
    <name type="scientific">Nitrosomonas mobilis</name>
    <dbReference type="NCBI Taxonomy" id="51642"/>
    <lineage>
        <taxon>Bacteria</taxon>
        <taxon>Pseudomonadati</taxon>
        <taxon>Pseudomonadota</taxon>
        <taxon>Betaproteobacteria</taxon>
        <taxon>Nitrosomonadales</taxon>
        <taxon>Nitrosomonadaceae</taxon>
        <taxon>Nitrosomonas</taxon>
    </lineage>
</organism>
<dbReference type="OrthoDB" id="8559110at2"/>
<protein>
    <submittedName>
        <fullName evidence="1">Chain length determinant protein EpsF</fullName>
    </submittedName>
</protein>
<dbReference type="PANTHER" id="PTHR32309">
    <property type="entry name" value="TYROSINE-PROTEIN KINASE"/>
    <property type="match status" value="1"/>
</dbReference>
<dbReference type="InterPro" id="IPR050445">
    <property type="entry name" value="Bact_polysacc_biosynth/exp"/>
</dbReference>
<dbReference type="STRING" id="51642.NSMM_800085"/>
<reference evidence="1 2" key="1">
    <citation type="submission" date="2016-10" db="EMBL/GenBank/DDBJ databases">
        <authorList>
            <person name="de Groot N.N."/>
        </authorList>
    </citation>
    <scope>NUCLEOTIDE SEQUENCE [LARGE SCALE GENOMIC DNA]</scope>
    <source>
        <strain evidence="1">1</strain>
    </source>
</reference>
<dbReference type="EMBL" id="FMWO01000092">
    <property type="protein sequence ID" value="SCZ86891.1"/>
    <property type="molecule type" value="Genomic_DNA"/>
</dbReference>
<dbReference type="GO" id="GO:0005886">
    <property type="term" value="C:plasma membrane"/>
    <property type="evidence" value="ECO:0007669"/>
    <property type="project" value="TreeGrafter"/>
</dbReference>
<evidence type="ECO:0000313" key="2">
    <source>
        <dbReference type="Proteomes" id="UP000198729"/>
    </source>
</evidence>
<dbReference type="Proteomes" id="UP000198729">
    <property type="component" value="Unassembled WGS sequence"/>
</dbReference>